<proteinExistence type="inferred from homology"/>
<dbReference type="PANTHER" id="PTHR37531">
    <property type="entry name" value="HEME EXPORTER PROTEIN D"/>
    <property type="match status" value="1"/>
</dbReference>
<dbReference type="Proteomes" id="UP000297890">
    <property type="component" value="Unassembled WGS sequence"/>
</dbReference>
<feature type="region of interest" description="Disordered" evidence="13">
    <location>
        <begin position="45"/>
        <end position="70"/>
    </location>
</feature>
<keyword evidence="15" id="KW-1185">Reference proteome</keyword>
<evidence type="ECO:0000313" key="14">
    <source>
        <dbReference type="EMBL" id="TFZ83238.1"/>
    </source>
</evidence>
<dbReference type="RefSeq" id="WP_135281118.1">
    <property type="nucleotide sequence ID" value="NZ_SRIO01000004.1"/>
</dbReference>
<keyword evidence="5 12" id="KW-0813">Transport</keyword>
<evidence type="ECO:0000313" key="15">
    <source>
        <dbReference type="Proteomes" id="UP000297890"/>
    </source>
</evidence>
<evidence type="ECO:0000256" key="1">
    <source>
        <dbReference type="ARBA" id="ARBA00002442"/>
    </source>
</evidence>
<dbReference type="GO" id="GO:0015886">
    <property type="term" value="P:heme transport"/>
    <property type="evidence" value="ECO:0007669"/>
    <property type="project" value="InterPro"/>
</dbReference>
<dbReference type="OrthoDB" id="9815607at2"/>
<comment type="similarity">
    <text evidence="3 12">Belongs to the CcmD/CycX/HelD family.</text>
</comment>
<dbReference type="GO" id="GO:1903607">
    <property type="term" value="P:cytochrome c biosynthetic process"/>
    <property type="evidence" value="ECO:0007669"/>
    <property type="project" value="TreeGrafter"/>
</dbReference>
<evidence type="ECO:0000256" key="12">
    <source>
        <dbReference type="RuleBase" id="RU363101"/>
    </source>
</evidence>
<accession>A0A4Z0F9Z2</accession>
<comment type="subcellular location">
    <subcellularLocation>
        <location evidence="2 12">Cell inner membrane</location>
        <topology evidence="2 12">Single-pass membrane protein</topology>
    </subcellularLocation>
</comment>
<feature type="transmembrane region" description="Helical" evidence="12">
    <location>
        <begin position="16"/>
        <end position="35"/>
    </location>
</feature>
<dbReference type="Pfam" id="PF04995">
    <property type="entry name" value="CcmD"/>
    <property type="match status" value="1"/>
</dbReference>
<protein>
    <recommendedName>
        <fullName evidence="4 12">Heme exporter protein D</fullName>
    </recommendedName>
</protein>
<evidence type="ECO:0000256" key="2">
    <source>
        <dbReference type="ARBA" id="ARBA00004377"/>
    </source>
</evidence>
<organism evidence="14 15">
    <name type="scientific">Candidatus Macondimonas diazotrophica</name>
    <dbReference type="NCBI Taxonomy" id="2305248"/>
    <lineage>
        <taxon>Bacteria</taxon>
        <taxon>Pseudomonadati</taxon>
        <taxon>Pseudomonadota</taxon>
        <taxon>Gammaproteobacteria</taxon>
        <taxon>Chromatiales</taxon>
        <taxon>Ectothiorhodospiraceae</taxon>
        <taxon>Candidatus Macondimonas</taxon>
    </lineage>
</organism>
<keyword evidence="11 12" id="KW-0472">Membrane</keyword>
<dbReference type="AlphaFoldDB" id="A0A4Z0F9Z2"/>
<evidence type="ECO:0000256" key="6">
    <source>
        <dbReference type="ARBA" id="ARBA00022475"/>
    </source>
</evidence>
<evidence type="ECO:0000256" key="7">
    <source>
        <dbReference type="ARBA" id="ARBA00022519"/>
    </source>
</evidence>
<keyword evidence="7 12" id="KW-0997">Cell inner membrane</keyword>
<evidence type="ECO:0000256" key="11">
    <source>
        <dbReference type="ARBA" id="ARBA00023136"/>
    </source>
</evidence>
<evidence type="ECO:0000256" key="5">
    <source>
        <dbReference type="ARBA" id="ARBA00022448"/>
    </source>
</evidence>
<dbReference type="PANTHER" id="PTHR37531:SF1">
    <property type="entry name" value="HEME EXPORTER PROTEIN D"/>
    <property type="match status" value="1"/>
</dbReference>
<comment type="caution">
    <text evidence="14">The sequence shown here is derived from an EMBL/GenBank/DDBJ whole genome shotgun (WGS) entry which is preliminary data.</text>
</comment>
<evidence type="ECO:0000256" key="3">
    <source>
        <dbReference type="ARBA" id="ARBA00008741"/>
    </source>
</evidence>
<gene>
    <name evidence="14" type="primary">ccmD</name>
    <name evidence="14" type="ORF">E4680_04080</name>
</gene>
<dbReference type="GO" id="GO:0005886">
    <property type="term" value="C:plasma membrane"/>
    <property type="evidence" value="ECO:0007669"/>
    <property type="project" value="UniProtKB-SubCell"/>
</dbReference>
<evidence type="ECO:0000256" key="9">
    <source>
        <dbReference type="ARBA" id="ARBA00022748"/>
    </source>
</evidence>
<keyword evidence="6 12" id="KW-1003">Cell membrane</keyword>
<feature type="compositionally biased region" description="Polar residues" evidence="13">
    <location>
        <begin position="46"/>
        <end position="57"/>
    </location>
</feature>
<reference evidence="14 15" key="1">
    <citation type="journal article" date="2019" name="ISME J.">
        <title>Candidatus Macondimonas diazotrophica, a novel gammaproteobacterial genus dominating crude-oil-contaminated coastal sediments.</title>
        <authorList>
            <person name="Karthikeyan S."/>
            <person name="Konstantinidis K."/>
        </authorList>
    </citation>
    <scope>NUCLEOTIDE SEQUENCE [LARGE SCALE GENOMIC DNA]</scope>
    <source>
        <strain evidence="14 15">KTK01</strain>
    </source>
</reference>
<name>A0A4Z0F9Z2_9GAMM</name>
<dbReference type="InterPro" id="IPR007078">
    <property type="entry name" value="Haem_export_protD_CcmD"/>
</dbReference>
<dbReference type="InterPro" id="IPR052075">
    <property type="entry name" value="Heme_exporter_D"/>
</dbReference>
<keyword evidence="9 12" id="KW-0201">Cytochrome c-type biogenesis</keyword>
<evidence type="ECO:0000256" key="4">
    <source>
        <dbReference type="ARBA" id="ARBA00016461"/>
    </source>
</evidence>
<evidence type="ECO:0000256" key="8">
    <source>
        <dbReference type="ARBA" id="ARBA00022692"/>
    </source>
</evidence>
<keyword evidence="10 12" id="KW-1133">Transmembrane helix</keyword>
<comment type="function">
    <text evidence="1 12">Required for the export of heme to the periplasm for the biogenesis of c-type cytochromes.</text>
</comment>
<dbReference type="GO" id="GO:0017004">
    <property type="term" value="P:cytochrome complex assembly"/>
    <property type="evidence" value="ECO:0007669"/>
    <property type="project" value="UniProtKB-KW"/>
</dbReference>
<keyword evidence="8 12" id="KW-0812">Transmembrane</keyword>
<evidence type="ECO:0000256" key="10">
    <source>
        <dbReference type="ARBA" id="ARBA00022989"/>
    </source>
</evidence>
<dbReference type="EMBL" id="SRIO01000004">
    <property type="protein sequence ID" value="TFZ83238.1"/>
    <property type="molecule type" value="Genomic_DNA"/>
</dbReference>
<dbReference type="NCBIfam" id="TIGR03141">
    <property type="entry name" value="cytochro_ccmD"/>
    <property type="match status" value="1"/>
</dbReference>
<sequence>MNAAIAEFFAMGGYAFYVWSAYGLAVLVFVYNAWIPARRHGRLRRSIQSSKRMSGTPSRPVHRIDDESSP</sequence>
<evidence type="ECO:0000256" key="13">
    <source>
        <dbReference type="SAM" id="MobiDB-lite"/>
    </source>
</evidence>